<dbReference type="InterPro" id="IPR006665">
    <property type="entry name" value="OmpA-like"/>
</dbReference>
<reference evidence="10" key="1">
    <citation type="submission" date="2006-10" db="EMBL/GenBank/DDBJ databases">
        <title>Complete sequence of Solibacter usitatus Ellin6076.</title>
        <authorList>
            <consortium name="US DOE Joint Genome Institute"/>
            <person name="Copeland A."/>
            <person name="Lucas S."/>
            <person name="Lapidus A."/>
            <person name="Barry K."/>
            <person name="Detter J.C."/>
            <person name="Glavina del Rio T."/>
            <person name="Hammon N."/>
            <person name="Israni S."/>
            <person name="Dalin E."/>
            <person name="Tice H."/>
            <person name="Pitluck S."/>
            <person name="Thompson L.S."/>
            <person name="Brettin T."/>
            <person name="Bruce D."/>
            <person name="Han C."/>
            <person name="Tapia R."/>
            <person name="Gilna P."/>
            <person name="Schmutz J."/>
            <person name="Larimer F."/>
            <person name="Land M."/>
            <person name="Hauser L."/>
            <person name="Kyrpides N."/>
            <person name="Mikhailova N."/>
            <person name="Janssen P.H."/>
            <person name="Kuske C.R."/>
            <person name="Richardson P."/>
        </authorList>
    </citation>
    <scope>NUCLEOTIDE SEQUENCE</scope>
    <source>
        <strain evidence="10">Ellin6076</strain>
    </source>
</reference>
<dbReference type="InParanoid" id="Q02BP3"/>
<dbReference type="eggNOG" id="COG2885">
    <property type="taxonomic scope" value="Bacteria"/>
</dbReference>
<evidence type="ECO:0000256" key="1">
    <source>
        <dbReference type="ARBA" id="ARBA00022729"/>
    </source>
</evidence>
<proteinExistence type="inferred from homology"/>
<dbReference type="GO" id="GO:0009279">
    <property type="term" value="C:cell outer membrane"/>
    <property type="evidence" value="ECO:0007669"/>
    <property type="project" value="UniProtKB-SubCell"/>
</dbReference>
<dbReference type="PANTHER" id="PTHR30329">
    <property type="entry name" value="STATOR ELEMENT OF FLAGELLAR MOTOR COMPLEX"/>
    <property type="match status" value="1"/>
</dbReference>
<dbReference type="OrthoDB" id="9809164at2"/>
<accession>Q02BP3</accession>
<dbReference type="KEGG" id="sus:Acid_0513"/>
<dbReference type="InterPro" id="IPR036737">
    <property type="entry name" value="OmpA-like_sf"/>
</dbReference>
<dbReference type="GO" id="GO:0051301">
    <property type="term" value="P:cell division"/>
    <property type="evidence" value="ECO:0007669"/>
    <property type="project" value="InterPro"/>
</dbReference>
<gene>
    <name evidence="6" type="primary">pal</name>
    <name evidence="10" type="ordered locus">Acid_0513</name>
</gene>
<protein>
    <recommendedName>
        <fullName evidence="6">Peptidoglycan-associated lipoprotein</fullName>
        <shortName evidence="6">PAL</shortName>
    </recommendedName>
</protein>
<feature type="domain" description="OmpA-like" evidence="9">
    <location>
        <begin position="144"/>
        <end position="263"/>
    </location>
</feature>
<dbReference type="InterPro" id="IPR039001">
    <property type="entry name" value="Pal"/>
</dbReference>
<feature type="chain" id="PRO_5004163470" description="Peptidoglycan-associated lipoprotein" evidence="8">
    <location>
        <begin position="23"/>
        <end position="263"/>
    </location>
</feature>
<dbReference type="CDD" id="cd07185">
    <property type="entry name" value="OmpA_C-like"/>
    <property type="match status" value="1"/>
</dbReference>
<feature type="compositionally biased region" description="Pro residues" evidence="7">
    <location>
        <begin position="29"/>
        <end position="49"/>
    </location>
</feature>
<dbReference type="AlphaFoldDB" id="Q02BP3"/>
<dbReference type="EMBL" id="CP000473">
    <property type="protein sequence ID" value="ABJ81523.1"/>
    <property type="molecule type" value="Genomic_DNA"/>
</dbReference>
<dbReference type="SUPFAM" id="SSF103088">
    <property type="entry name" value="OmpA-like"/>
    <property type="match status" value="1"/>
</dbReference>
<comment type="subcellular location">
    <subcellularLocation>
        <location evidence="6">Cell outer membrane</location>
        <topology evidence="6">Lipid-anchor</topology>
    </subcellularLocation>
</comment>
<feature type="region of interest" description="Disordered" evidence="7">
    <location>
        <begin position="24"/>
        <end position="68"/>
    </location>
</feature>
<dbReference type="Pfam" id="PF00691">
    <property type="entry name" value="OmpA"/>
    <property type="match status" value="1"/>
</dbReference>
<evidence type="ECO:0000256" key="3">
    <source>
        <dbReference type="ARBA" id="ARBA00023139"/>
    </source>
</evidence>
<organism evidence="10">
    <name type="scientific">Solibacter usitatus (strain Ellin6076)</name>
    <dbReference type="NCBI Taxonomy" id="234267"/>
    <lineage>
        <taxon>Bacteria</taxon>
        <taxon>Pseudomonadati</taxon>
        <taxon>Acidobacteriota</taxon>
        <taxon>Terriglobia</taxon>
        <taxon>Bryobacterales</taxon>
        <taxon>Solibacteraceae</taxon>
        <taxon>Candidatus Solibacter</taxon>
    </lineage>
</organism>
<keyword evidence="5 6" id="KW-0449">Lipoprotein</keyword>
<evidence type="ECO:0000256" key="2">
    <source>
        <dbReference type="ARBA" id="ARBA00023136"/>
    </source>
</evidence>
<evidence type="ECO:0000259" key="9">
    <source>
        <dbReference type="PROSITE" id="PS51123"/>
    </source>
</evidence>
<dbReference type="PRINTS" id="PR01021">
    <property type="entry name" value="OMPADOMAIN"/>
</dbReference>
<dbReference type="Gene3D" id="3.30.1330.60">
    <property type="entry name" value="OmpA-like domain"/>
    <property type="match status" value="1"/>
</dbReference>
<evidence type="ECO:0000256" key="5">
    <source>
        <dbReference type="ARBA" id="ARBA00023288"/>
    </source>
</evidence>
<evidence type="ECO:0000313" key="10">
    <source>
        <dbReference type="EMBL" id="ABJ81523.1"/>
    </source>
</evidence>
<evidence type="ECO:0000256" key="6">
    <source>
        <dbReference type="HAMAP-Rule" id="MF_02204"/>
    </source>
</evidence>
<keyword evidence="4 6" id="KW-0998">Cell outer membrane</keyword>
<keyword evidence="3 6" id="KW-0564">Palmitate</keyword>
<name>Q02BP3_SOLUE</name>
<feature type="signal peptide" evidence="8">
    <location>
        <begin position="1"/>
        <end position="22"/>
    </location>
</feature>
<dbReference type="PROSITE" id="PS51257">
    <property type="entry name" value="PROKAR_LIPOPROTEIN"/>
    <property type="match status" value="1"/>
</dbReference>
<dbReference type="HOGENOM" id="CLU_016890_9_0_0"/>
<evidence type="ECO:0000256" key="8">
    <source>
        <dbReference type="SAM" id="SignalP"/>
    </source>
</evidence>
<dbReference type="HAMAP" id="MF_02204">
    <property type="entry name" value="Pal"/>
    <property type="match status" value="1"/>
</dbReference>
<comment type="similarity">
    <text evidence="6">Belongs to the Pal lipoprotein family.</text>
</comment>
<keyword evidence="2 6" id="KW-0472">Membrane</keyword>
<evidence type="ECO:0000256" key="4">
    <source>
        <dbReference type="ARBA" id="ARBA00023237"/>
    </source>
</evidence>
<evidence type="ECO:0000256" key="7">
    <source>
        <dbReference type="SAM" id="MobiDB-lite"/>
    </source>
</evidence>
<dbReference type="PROSITE" id="PS51123">
    <property type="entry name" value="OMPA_2"/>
    <property type="match status" value="1"/>
</dbReference>
<dbReference type="InterPro" id="IPR006664">
    <property type="entry name" value="OMP_bac"/>
</dbReference>
<sequence precursor="true">MFSKRKLSTIGLALALAMFAVGCKKKVPKPPPPPPPAAPAPAAEPPRPAAPAVAQFTAEPTTIQRGQSSTLRWEVSGNVTSVSIDQGIGTVTGTGNRRVSPSDSTTWVLTATGPGGTTTASATVNVSAPPPPPPPAPPTAQATINDRIASDVQDAFFDYDKTDIRSDARDALTRNATALKAILNDFPGAAIVIEGHCDERGSAEYNLGLGDRRASSAKEFLVGLGIPADRLKTISYGKERPQCTEQNETCWQKNRRVHFAPGQ</sequence>
<dbReference type="PANTHER" id="PTHR30329:SF21">
    <property type="entry name" value="LIPOPROTEIN YIAD-RELATED"/>
    <property type="match status" value="1"/>
</dbReference>
<dbReference type="InterPro" id="IPR050330">
    <property type="entry name" value="Bact_OuterMem_StrucFunc"/>
</dbReference>
<dbReference type="STRING" id="234267.Acid_0513"/>
<keyword evidence="1 6" id="KW-0732">Signal</keyword>
<feature type="compositionally biased region" description="Polar residues" evidence="7">
    <location>
        <begin position="58"/>
        <end position="68"/>
    </location>
</feature>